<gene>
    <name evidence="2" type="ORF">Ami103574_04480</name>
</gene>
<organism evidence="2 3">
    <name type="scientific">Aminipila butyrica</name>
    <dbReference type="NCBI Taxonomy" id="433296"/>
    <lineage>
        <taxon>Bacteria</taxon>
        <taxon>Bacillati</taxon>
        <taxon>Bacillota</taxon>
        <taxon>Clostridia</taxon>
        <taxon>Peptostreptococcales</taxon>
        <taxon>Anaerovoracaceae</taxon>
        <taxon>Aminipila</taxon>
    </lineage>
</organism>
<dbReference type="EMBL" id="CP048649">
    <property type="protein sequence ID" value="QIB68619.1"/>
    <property type="molecule type" value="Genomic_DNA"/>
</dbReference>
<protein>
    <submittedName>
        <fullName evidence="2">SHOCT domain-containing protein</fullName>
    </submittedName>
</protein>
<proteinExistence type="predicted"/>
<dbReference type="KEGG" id="abut:Ami103574_04480"/>
<accession>A0A858BTV3</accession>
<dbReference type="AlphaFoldDB" id="A0A858BTV3"/>
<dbReference type="InterPro" id="IPR018649">
    <property type="entry name" value="SHOCT"/>
</dbReference>
<dbReference type="Pfam" id="PF09851">
    <property type="entry name" value="SHOCT"/>
    <property type="match status" value="1"/>
</dbReference>
<reference evidence="2 3" key="1">
    <citation type="submission" date="2020-02" db="EMBL/GenBank/DDBJ databases">
        <authorList>
            <person name="Kim Y.B."/>
            <person name="Roh S.W."/>
        </authorList>
    </citation>
    <scope>NUCLEOTIDE SEQUENCE [LARGE SCALE GENOMIC DNA]</scope>
    <source>
        <strain evidence="2 3">DSM 103574</strain>
    </source>
</reference>
<dbReference type="RefSeq" id="WP_163065482.1">
    <property type="nucleotide sequence ID" value="NZ_CP048649.1"/>
</dbReference>
<name>A0A858BTV3_9FIRM</name>
<evidence type="ECO:0000313" key="3">
    <source>
        <dbReference type="Proteomes" id="UP000466848"/>
    </source>
</evidence>
<evidence type="ECO:0000259" key="1">
    <source>
        <dbReference type="Pfam" id="PF09851"/>
    </source>
</evidence>
<keyword evidence="3" id="KW-1185">Reference proteome</keyword>
<evidence type="ECO:0000313" key="2">
    <source>
        <dbReference type="EMBL" id="QIB68619.1"/>
    </source>
</evidence>
<sequence>MGIFLVEKCSLCGNTDQGADIADGYLCRSCLKRCGPFLPHLALKTKNLKQAEKAMNLNEINKSRLSEFSATKVIGQCAEFDENNRYWMGLRNGPTKSWLDPIVYKFDDIVNFELLEDGESVTKGGLGMAAIGGLVYGGVGAIVGSVVGKKKTKSSVNSLKIKITVRNNDDPAAYIDIFNKKLMADSSLYRQYFSEAQEILSMLSIITESNKPCEPKTSVADELLKFKELLDAGILTQDEFNREKEKLLK</sequence>
<feature type="domain" description="SHOCT" evidence="1">
    <location>
        <begin position="221"/>
        <end position="248"/>
    </location>
</feature>
<dbReference type="Proteomes" id="UP000466848">
    <property type="component" value="Chromosome"/>
</dbReference>